<dbReference type="EMBL" id="JAPWIS010000030">
    <property type="protein sequence ID" value="MCZ4589280.1"/>
    <property type="molecule type" value="Genomic_DNA"/>
</dbReference>
<dbReference type="EMBL" id="CP130956">
    <property type="protein sequence ID" value="WLF51744.1"/>
    <property type="molecule type" value="Genomic_DNA"/>
</dbReference>
<keyword evidence="4" id="KW-1185">Reference proteome</keyword>
<gene>
    <name evidence="1" type="ORF">O4328_37505</name>
    <name evidence="2" type="ORF">Q5707_40385</name>
    <name evidence="3" type="ORF">Q5707_44610</name>
</gene>
<organism evidence="2 5">
    <name type="scientific">Rhodococcus opacus</name>
    <name type="common">Nocardia opaca</name>
    <dbReference type="NCBI Taxonomy" id="37919"/>
    <lineage>
        <taxon>Bacteria</taxon>
        <taxon>Bacillati</taxon>
        <taxon>Actinomycetota</taxon>
        <taxon>Actinomycetes</taxon>
        <taxon>Mycobacteriales</taxon>
        <taxon>Nocardiaceae</taxon>
        <taxon>Rhodococcus</taxon>
    </lineage>
</organism>
<accession>A0AAX3YUL3</accession>
<evidence type="ECO:0000313" key="3">
    <source>
        <dbReference type="EMBL" id="WLF52459.1"/>
    </source>
</evidence>
<dbReference type="EMBL" id="CP130956">
    <property type="protein sequence ID" value="WLF52459.1"/>
    <property type="molecule type" value="Genomic_DNA"/>
</dbReference>
<dbReference type="Proteomes" id="UP001066327">
    <property type="component" value="Unassembled WGS sequence"/>
</dbReference>
<dbReference type="Proteomes" id="UP001231166">
    <property type="component" value="Plasmid pRho-VOC14-L"/>
</dbReference>
<reference evidence="1" key="1">
    <citation type="submission" date="2022-12" db="EMBL/GenBank/DDBJ databases">
        <authorList>
            <person name="Krivoruchko A.V."/>
            <person name="Elkin A."/>
        </authorList>
    </citation>
    <scope>NUCLEOTIDE SEQUENCE</scope>
    <source>
        <strain evidence="1">IEGM 249</strain>
    </source>
</reference>
<protein>
    <submittedName>
        <fullName evidence="2">Uncharacterized protein</fullName>
    </submittedName>
</protein>
<keyword evidence="2" id="KW-0614">Plasmid</keyword>
<evidence type="ECO:0000313" key="1">
    <source>
        <dbReference type="EMBL" id="MCZ4589280.1"/>
    </source>
</evidence>
<evidence type="ECO:0000313" key="5">
    <source>
        <dbReference type="Proteomes" id="UP001231166"/>
    </source>
</evidence>
<name>A0AAX3YUL3_RHOOP</name>
<evidence type="ECO:0000313" key="2">
    <source>
        <dbReference type="EMBL" id="WLF51744.1"/>
    </source>
</evidence>
<geneLocation type="plasmid" evidence="2 5">
    <name>pRho-VOC14-L</name>
</geneLocation>
<evidence type="ECO:0000313" key="4">
    <source>
        <dbReference type="Proteomes" id="UP001066327"/>
    </source>
</evidence>
<sequence>MGIERMSLELPAGAARDDAEKRAVAQLRAQGVRAWSDLSLQTILTTDSPGISRYTFTYWVDENDRH</sequence>
<dbReference type="RefSeq" id="WP_269592486.1">
    <property type="nucleotide sequence ID" value="NZ_CP130956.1"/>
</dbReference>
<dbReference type="AlphaFoldDB" id="A0AAX3YUL3"/>
<proteinExistence type="predicted"/>
<reference evidence="2" key="2">
    <citation type="submission" date="2023-07" db="EMBL/GenBank/DDBJ databases">
        <title>Genomic analysis of Rhodococcus opacus VOC-14 with glycol ethers degradation activity.</title>
        <authorList>
            <person name="Narkevich D.A."/>
            <person name="Hlushen A.M."/>
            <person name="Akhremchuk A.E."/>
            <person name="Sikolenko M.A."/>
            <person name="Valentovich L.N."/>
        </authorList>
    </citation>
    <scope>NUCLEOTIDE SEQUENCE</scope>
    <source>
        <strain evidence="2">VOC-14</strain>
        <plasmid evidence="2">pRho-VOC14-L</plasmid>
    </source>
</reference>